<proteinExistence type="inferred from homology"/>
<reference evidence="4 5" key="1">
    <citation type="submission" date="2017-07" db="EMBL/GenBank/DDBJ databases">
        <authorList>
            <person name="Sun Z.S."/>
            <person name="Albrecht U."/>
            <person name="Echele G."/>
            <person name="Lee C.C."/>
        </authorList>
    </citation>
    <scope>NUCLEOTIDE SEQUENCE [LARGE SCALE GENOMIC DNA]</scope>
    <source>
        <strain evidence="4 5">CGMCC 1.12672</strain>
    </source>
</reference>
<keyword evidence="1 2" id="KW-0472">Membrane</keyword>
<evidence type="ECO:0000256" key="1">
    <source>
        <dbReference type="PIRNR" id="PIRNR002786"/>
    </source>
</evidence>
<sequence>MNDDRGMILINVLMFVAIASGLVMLMIDREELALTRALRVREAARAAAVVRGGEVSALVALRRDAAVAPEVDNVAEPWAALSERGAPITGGTFDLAIADAEGRFNVNALRSGTAVATILFEQVGAAAGLDRDAVVRAIELVRLHGPFTDLRPLRVAGLDPAVLARLERMVTALPGETGINLNAATPEVLSILFRDPVVVQRLVEVRARQGFLSAKDLDDQQLAQPPGTSFRSNTFWVRTRAQIGDTVQQGATLIQRSLDDEGRPRVAAVERWWGAAIPPDAPAFPVARQ</sequence>
<dbReference type="Proteomes" id="UP000219494">
    <property type="component" value="Unassembled WGS sequence"/>
</dbReference>
<evidence type="ECO:0000313" key="5">
    <source>
        <dbReference type="Proteomes" id="UP000219494"/>
    </source>
</evidence>
<organism evidence="4 5">
    <name type="scientific">Sphingomonas guangdongensis</name>
    <dbReference type="NCBI Taxonomy" id="1141890"/>
    <lineage>
        <taxon>Bacteria</taxon>
        <taxon>Pseudomonadati</taxon>
        <taxon>Pseudomonadota</taxon>
        <taxon>Alphaproteobacteria</taxon>
        <taxon>Sphingomonadales</taxon>
        <taxon>Sphingomonadaceae</taxon>
        <taxon>Sphingomonas</taxon>
    </lineage>
</organism>
<comment type="similarity">
    <text evidence="1">Belongs to the GSP K family.</text>
</comment>
<keyword evidence="1" id="KW-0813">Transport</keyword>
<evidence type="ECO:0000313" key="4">
    <source>
        <dbReference type="EMBL" id="SOB86581.1"/>
    </source>
</evidence>
<keyword evidence="2" id="KW-0812">Transmembrane</keyword>
<comment type="subcellular location">
    <subcellularLocation>
        <location evidence="1">Cell inner membrane</location>
    </subcellularLocation>
</comment>
<dbReference type="GO" id="GO:0009306">
    <property type="term" value="P:protein secretion"/>
    <property type="evidence" value="ECO:0007669"/>
    <property type="project" value="InterPro"/>
</dbReference>
<dbReference type="InterPro" id="IPR005628">
    <property type="entry name" value="GspK"/>
</dbReference>
<dbReference type="PANTHER" id="PTHR38831">
    <property type="entry name" value="TYPE II SECRETION SYSTEM PROTEIN K"/>
    <property type="match status" value="1"/>
</dbReference>
<dbReference type="GO" id="GO:0005886">
    <property type="term" value="C:plasma membrane"/>
    <property type="evidence" value="ECO:0007669"/>
    <property type="project" value="UniProtKB-SubCell"/>
</dbReference>
<feature type="transmembrane region" description="Helical" evidence="2">
    <location>
        <begin position="6"/>
        <end position="27"/>
    </location>
</feature>
<name>A0A285QXL5_9SPHN</name>
<feature type="domain" description="T2SS protein K second SAM-like" evidence="3">
    <location>
        <begin position="179"/>
        <end position="225"/>
    </location>
</feature>
<protein>
    <recommendedName>
        <fullName evidence="1">Type II secretion system protein K</fullName>
    </recommendedName>
</protein>
<dbReference type="Pfam" id="PF03934">
    <property type="entry name" value="T2SSK"/>
    <property type="match status" value="1"/>
</dbReference>
<dbReference type="InterPro" id="IPR049179">
    <property type="entry name" value="T2SSK_SAM-like_2nd"/>
</dbReference>
<evidence type="ECO:0000256" key="2">
    <source>
        <dbReference type="SAM" id="Phobius"/>
    </source>
</evidence>
<keyword evidence="5" id="KW-1185">Reference proteome</keyword>
<dbReference type="PANTHER" id="PTHR38831:SF1">
    <property type="entry name" value="TYPE II SECRETION SYSTEM PROTEIN K-RELATED"/>
    <property type="match status" value="1"/>
</dbReference>
<keyword evidence="1" id="KW-1003">Cell membrane</keyword>
<dbReference type="PIRSF" id="PIRSF002786">
    <property type="entry name" value="XcpX"/>
    <property type="match status" value="1"/>
</dbReference>
<dbReference type="AlphaFoldDB" id="A0A285QXL5"/>
<dbReference type="EMBL" id="OBMI01000002">
    <property type="protein sequence ID" value="SOB86581.1"/>
    <property type="molecule type" value="Genomic_DNA"/>
</dbReference>
<evidence type="ECO:0000259" key="3">
    <source>
        <dbReference type="Pfam" id="PF03934"/>
    </source>
</evidence>
<keyword evidence="2" id="KW-1133">Transmembrane helix</keyword>
<dbReference type="RefSeq" id="WP_245858337.1">
    <property type="nucleotide sequence ID" value="NZ_OBMI01000002.1"/>
</dbReference>
<dbReference type="Gene3D" id="3.30.1300.30">
    <property type="entry name" value="GSPII I/J protein-like"/>
    <property type="match status" value="1"/>
</dbReference>
<gene>
    <name evidence="4" type="ORF">SAMN06297144_1687</name>
</gene>
<accession>A0A285QXL5</accession>
<keyword evidence="1" id="KW-0997">Cell inner membrane</keyword>